<keyword evidence="3 7" id="KW-0313">Glucose metabolism</keyword>
<comment type="catalytic activity">
    <reaction evidence="7">
        <text>D-glucose 6-phosphate + NADP(+) = 6-phospho-D-glucono-1,5-lactone + NADPH + H(+)</text>
        <dbReference type="Rhea" id="RHEA:15841"/>
        <dbReference type="ChEBI" id="CHEBI:15378"/>
        <dbReference type="ChEBI" id="CHEBI:57783"/>
        <dbReference type="ChEBI" id="CHEBI:57955"/>
        <dbReference type="ChEBI" id="CHEBI:58349"/>
        <dbReference type="ChEBI" id="CHEBI:61548"/>
        <dbReference type="EC" id="1.1.1.49"/>
    </reaction>
</comment>
<feature type="binding site" evidence="7">
    <location>
        <position position="161"/>
    </location>
    <ligand>
        <name>NADP(+)</name>
        <dbReference type="ChEBI" id="CHEBI:58349"/>
    </ligand>
</feature>
<feature type="binding site" evidence="7">
    <location>
        <position position="60"/>
    </location>
    <ligand>
        <name>NADP(+)</name>
        <dbReference type="ChEBI" id="CHEBI:58349"/>
    </ligand>
</feature>
<dbReference type="HAMAP" id="MF_00966">
    <property type="entry name" value="G6PD"/>
    <property type="match status" value="1"/>
</dbReference>
<evidence type="ECO:0000313" key="11">
    <source>
        <dbReference type="Proteomes" id="UP000613582"/>
    </source>
</evidence>
<dbReference type="Pfam" id="PF00479">
    <property type="entry name" value="G6PD_N"/>
    <property type="match status" value="1"/>
</dbReference>
<dbReference type="GO" id="GO:0004345">
    <property type="term" value="F:glucose-6-phosphate dehydrogenase activity"/>
    <property type="evidence" value="ECO:0007669"/>
    <property type="project" value="UniProtKB-UniRule"/>
</dbReference>
<organism evidence="10 11">
    <name type="scientific">Aquisalinus flavus</name>
    <dbReference type="NCBI Taxonomy" id="1526572"/>
    <lineage>
        <taxon>Bacteria</taxon>
        <taxon>Pseudomonadati</taxon>
        <taxon>Pseudomonadota</taxon>
        <taxon>Alphaproteobacteria</taxon>
        <taxon>Parvularculales</taxon>
        <taxon>Parvularculaceae</taxon>
        <taxon>Aquisalinus</taxon>
    </lineage>
</organism>
<dbReference type="InterPro" id="IPR019796">
    <property type="entry name" value="G6P_DH_AS"/>
</dbReference>
<dbReference type="InterPro" id="IPR022674">
    <property type="entry name" value="G6P_DH_NAD-bd"/>
</dbReference>
<feature type="domain" description="Glucose-6-phosphate dehydrogenase NAD-binding" evidence="8">
    <location>
        <begin position="23"/>
        <end position="200"/>
    </location>
</feature>
<dbReference type="PRINTS" id="PR00079">
    <property type="entry name" value="G6PDHDRGNASE"/>
</dbReference>
<feature type="binding site" evidence="7">
    <location>
        <position position="229"/>
    </location>
    <ligand>
        <name>substrate</name>
    </ligand>
</feature>
<keyword evidence="5 7" id="KW-0560">Oxidoreductase</keyword>
<gene>
    <name evidence="7 10" type="primary">zwf</name>
    <name evidence="10" type="ORF">GCM10011342_03550</name>
</gene>
<feature type="binding site" evidence="7">
    <location>
        <position position="351"/>
    </location>
    <ligand>
        <name>substrate</name>
    </ligand>
</feature>
<evidence type="ECO:0000256" key="1">
    <source>
        <dbReference type="ARBA" id="ARBA00004937"/>
    </source>
</evidence>
<evidence type="ECO:0000256" key="2">
    <source>
        <dbReference type="ARBA" id="ARBA00009975"/>
    </source>
</evidence>
<comment type="similarity">
    <text evidence="2 7">Belongs to the glucose-6-phosphate dehydrogenase family.</text>
</comment>
<dbReference type="InterPro" id="IPR022675">
    <property type="entry name" value="G6P_DH_C"/>
</dbReference>
<name>A0A8J2V4L7_9PROT</name>
<keyword evidence="6 7" id="KW-0119">Carbohydrate metabolism</keyword>
<dbReference type="Proteomes" id="UP000613582">
    <property type="component" value="Unassembled WGS sequence"/>
</dbReference>
<feature type="binding site" evidence="7">
    <location>
        <position position="248"/>
    </location>
    <ligand>
        <name>substrate</name>
    </ligand>
</feature>
<evidence type="ECO:0000259" key="8">
    <source>
        <dbReference type="Pfam" id="PF00479"/>
    </source>
</evidence>
<dbReference type="GO" id="GO:0050661">
    <property type="term" value="F:NADP binding"/>
    <property type="evidence" value="ECO:0007669"/>
    <property type="project" value="UniProtKB-UniRule"/>
</dbReference>
<dbReference type="GO" id="GO:0006006">
    <property type="term" value="P:glucose metabolic process"/>
    <property type="evidence" value="ECO:0007669"/>
    <property type="project" value="UniProtKB-KW"/>
</dbReference>
<dbReference type="PROSITE" id="PS00069">
    <property type="entry name" value="G6P_DEHYDROGENASE"/>
    <property type="match status" value="1"/>
</dbReference>
<sequence length="501" mass="56704">MSTKTSADSGSSKFLPVEPFDIIVFGGSGDLALRKLMPALYHRWQDQQIPATSKIIGSARTKMSSEEYRQLVRDKFEEFYPEDKLAEETWNAFAEHIHYVGVDALDQKSDDWDDLKDLLDGSDEKLRIYYLALPPGIYGQVSANVDANGLKTDRTRIVLEKPIGSDLESAREVNDSVGEVFDEEKIFRIDHYLGKETVQNLLILRFANSLLEPVWNSRHIDHVQITVAETVAAGERASYYDKAGALRDMVQNHLLQLLCLVAMEPPIDLEADSVRAEKIKVLKSLRKIDSGTVRADTVRGQYKEGSVKGKPQKGYAEEVGHPTDTETFTALKVHIDNWRWSETPFYLRTGKCMSGRWSEIVIQFKSVDHLMLAPESGRVQPSRLIIRLQPDEGVKLMLMTKDPGPGGMRLRYVPLNLSYAETFAPRYPDAYERLLMAVVRNNLGLFMHRDEVEAAWRWVDTILGAWSRDDVPVHLYTAGTDGPVQASVLLDRDGREWFDGA</sequence>
<dbReference type="UniPathway" id="UPA00115">
    <property type="reaction ID" value="UER00408"/>
</dbReference>
<feature type="binding site" evidence="7">
    <location>
        <position position="191"/>
    </location>
    <ligand>
        <name>substrate</name>
    </ligand>
</feature>
<reference evidence="10" key="2">
    <citation type="submission" date="2020-09" db="EMBL/GenBank/DDBJ databases">
        <authorList>
            <person name="Sun Q."/>
            <person name="Zhou Y."/>
        </authorList>
    </citation>
    <scope>NUCLEOTIDE SEQUENCE</scope>
    <source>
        <strain evidence="10">CGMCC 1.12921</strain>
    </source>
</reference>
<feature type="domain" description="Glucose-6-phosphate dehydrogenase C-terminal" evidence="9">
    <location>
        <begin position="202"/>
        <end position="497"/>
    </location>
</feature>
<feature type="active site" description="Proton acceptor" evidence="7">
    <location>
        <position position="253"/>
    </location>
</feature>
<protein>
    <recommendedName>
        <fullName evidence="7">Glucose-6-phosphate 1-dehydrogenase</fullName>
        <shortName evidence="7">G6PD</shortName>
        <ecNumber evidence="7">1.1.1.49</ecNumber>
    </recommendedName>
</protein>
<dbReference type="InterPro" id="IPR036291">
    <property type="entry name" value="NAD(P)-bd_dom_sf"/>
</dbReference>
<dbReference type="AlphaFoldDB" id="A0A8J2V4L7"/>
<dbReference type="GO" id="GO:0009051">
    <property type="term" value="P:pentose-phosphate shunt, oxidative branch"/>
    <property type="evidence" value="ECO:0007669"/>
    <property type="project" value="TreeGrafter"/>
</dbReference>
<comment type="pathway">
    <text evidence="1 7">Carbohydrate degradation; pentose phosphate pathway; D-ribulose 5-phosphate from D-glucose 6-phosphate (oxidative stage): step 1/3.</text>
</comment>
<evidence type="ECO:0000256" key="6">
    <source>
        <dbReference type="ARBA" id="ARBA00023277"/>
    </source>
</evidence>
<dbReference type="PANTHER" id="PTHR23429:SF0">
    <property type="entry name" value="GLUCOSE-6-PHOSPHATE 1-DEHYDROGENASE"/>
    <property type="match status" value="1"/>
</dbReference>
<keyword evidence="4 7" id="KW-0521">NADP</keyword>
<comment type="function">
    <text evidence="7">Catalyzes the oxidation of glucose 6-phosphate to 6-phosphogluconolactone.</text>
</comment>
<dbReference type="Gene3D" id="3.40.50.720">
    <property type="entry name" value="NAD(P)-binding Rossmann-like Domain"/>
    <property type="match status" value="1"/>
</dbReference>
<comment type="caution">
    <text evidence="10">The sequence shown here is derived from an EMBL/GenBank/DDBJ whole genome shotgun (WGS) entry which is preliminary data.</text>
</comment>
<proteinExistence type="inferred from homology"/>
<evidence type="ECO:0000256" key="7">
    <source>
        <dbReference type="HAMAP-Rule" id="MF_00966"/>
    </source>
</evidence>
<reference evidence="10" key="1">
    <citation type="journal article" date="2014" name="Int. J. Syst. Evol. Microbiol.">
        <title>Complete genome sequence of Corynebacterium casei LMG S-19264T (=DSM 44701T), isolated from a smear-ripened cheese.</title>
        <authorList>
            <consortium name="US DOE Joint Genome Institute (JGI-PGF)"/>
            <person name="Walter F."/>
            <person name="Albersmeier A."/>
            <person name="Kalinowski J."/>
            <person name="Ruckert C."/>
        </authorList>
    </citation>
    <scope>NUCLEOTIDE SEQUENCE</scope>
    <source>
        <strain evidence="10">CGMCC 1.12921</strain>
    </source>
</reference>
<feature type="binding site" evidence="7">
    <location>
        <position position="195"/>
    </location>
    <ligand>
        <name>substrate</name>
    </ligand>
</feature>
<dbReference type="SUPFAM" id="SSF51735">
    <property type="entry name" value="NAD(P)-binding Rossmann-fold domains"/>
    <property type="match status" value="1"/>
</dbReference>
<evidence type="ECO:0000259" key="9">
    <source>
        <dbReference type="Pfam" id="PF02781"/>
    </source>
</evidence>
<accession>A0A8J2V4L7</accession>
<dbReference type="NCBIfam" id="TIGR00871">
    <property type="entry name" value="zwf"/>
    <property type="match status" value="1"/>
</dbReference>
<dbReference type="GO" id="GO:0005829">
    <property type="term" value="C:cytosol"/>
    <property type="evidence" value="ECO:0007669"/>
    <property type="project" value="TreeGrafter"/>
</dbReference>
<evidence type="ECO:0000256" key="4">
    <source>
        <dbReference type="ARBA" id="ARBA00022857"/>
    </source>
</evidence>
<evidence type="ECO:0000313" key="10">
    <source>
        <dbReference type="EMBL" id="GGC97912.1"/>
    </source>
</evidence>
<dbReference type="InterPro" id="IPR001282">
    <property type="entry name" value="G6P_DH"/>
</dbReference>
<dbReference type="PIRSF" id="PIRSF000110">
    <property type="entry name" value="G6PD"/>
    <property type="match status" value="1"/>
</dbReference>
<dbReference type="SUPFAM" id="SSF55347">
    <property type="entry name" value="Glyceraldehyde-3-phosphate dehydrogenase-like, C-terminal domain"/>
    <property type="match status" value="1"/>
</dbReference>
<dbReference type="EMBL" id="BMGH01000001">
    <property type="protein sequence ID" value="GGC97912.1"/>
    <property type="molecule type" value="Genomic_DNA"/>
</dbReference>
<evidence type="ECO:0000256" key="3">
    <source>
        <dbReference type="ARBA" id="ARBA00022526"/>
    </source>
</evidence>
<dbReference type="PANTHER" id="PTHR23429">
    <property type="entry name" value="GLUCOSE-6-PHOSPHATE 1-DEHYDROGENASE G6PD"/>
    <property type="match status" value="1"/>
</dbReference>
<dbReference type="RefSeq" id="WP_188159577.1">
    <property type="nucleotide sequence ID" value="NZ_BMGH01000001.1"/>
</dbReference>
<evidence type="ECO:0000256" key="5">
    <source>
        <dbReference type="ARBA" id="ARBA00023002"/>
    </source>
</evidence>
<dbReference type="EC" id="1.1.1.49" evidence="7"/>
<dbReference type="Gene3D" id="3.30.360.10">
    <property type="entry name" value="Dihydrodipicolinate Reductase, domain 2"/>
    <property type="match status" value="1"/>
</dbReference>
<dbReference type="Pfam" id="PF02781">
    <property type="entry name" value="G6PD_C"/>
    <property type="match status" value="1"/>
</dbReference>
<keyword evidence="11" id="KW-1185">Reference proteome</keyword>
<comment type="caution">
    <text evidence="7">Lacks conserved residue(s) required for the propagation of feature annotation.</text>
</comment>